<evidence type="ECO:0000313" key="5">
    <source>
        <dbReference type="EMBL" id="GAH39022.1"/>
    </source>
</evidence>
<dbReference type="InterPro" id="IPR005835">
    <property type="entry name" value="NTP_transferase_dom"/>
</dbReference>
<dbReference type="EMBL" id="BARU01014988">
    <property type="protein sequence ID" value="GAH39022.1"/>
    <property type="molecule type" value="Genomic_DNA"/>
</dbReference>
<sequence>MLCAGYGKRLYPYTKKYQKTMIPLHGKPMLEYILNGLIYAGFQDIILVVGYRKE</sequence>
<keyword evidence="3" id="KW-0812">Transmembrane</keyword>
<dbReference type="GO" id="GO:0016779">
    <property type="term" value="F:nucleotidyltransferase activity"/>
    <property type="evidence" value="ECO:0007669"/>
    <property type="project" value="UniProtKB-KW"/>
</dbReference>
<organism evidence="5">
    <name type="scientific">marine sediment metagenome</name>
    <dbReference type="NCBI Taxonomy" id="412755"/>
    <lineage>
        <taxon>unclassified sequences</taxon>
        <taxon>metagenomes</taxon>
        <taxon>ecological metagenomes</taxon>
    </lineage>
</organism>
<gene>
    <name evidence="5" type="ORF">S03H2_26092</name>
</gene>
<feature type="domain" description="Nucleotidyl transferase" evidence="4">
    <location>
        <begin position="2"/>
        <end position="53"/>
    </location>
</feature>
<keyword evidence="3" id="KW-1133">Transmembrane helix</keyword>
<keyword evidence="3" id="KW-0472">Membrane</keyword>
<proteinExistence type="predicted"/>
<dbReference type="Gene3D" id="3.90.550.10">
    <property type="entry name" value="Spore Coat Polysaccharide Biosynthesis Protein SpsA, Chain A"/>
    <property type="match status" value="1"/>
</dbReference>
<feature type="transmembrane region" description="Helical" evidence="3">
    <location>
        <begin position="32"/>
        <end position="51"/>
    </location>
</feature>
<name>X1F282_9ZZZZ</name>
<keyword evidence="2" id="KW-0548">Nucleotidyltransferase</keyword>
<evidence type="ECO:0000256" key="3">
    <source>
        <dbReference type="SAM" id="Phobius"/>
    </source>
</evidence>
<keyword evidence="1" id="KW-0808">Transferase</keyword>
<evidence type="ECO:0000256" key="2">
    <source>
        <dbReference type="ARBA" id="ARBA00022695"/>
    </source>
</evidence>
<evidence type="ECO:0000259" key="4">
    <source>
        <dbReference type="Pfam" id="PF00483"/>
    </source>
</evidence>
<protein>
    <recommendedName>
        <fullName evidence="4">Nucleotidyl transferase domain-containing protein</fullName>
    </recommendedName>
</protein>
<dbReference type="PANTHER" id="PTHR43584">
    <property type="entry name" value="NUCLEOTIDYL TRANSFERASE"/>
    <property type="match status" value="1"/>
</dbReference>
<comment type="caution">
    <text evidence="5">The sequence shown here is derived from an EMBL/GenBank/DDBJ whole genome shotgun (WGS) entry which is preliminary data.</text>
</comment>
<dbReference type="InterPro" id="IPR050065">
    <property type="entry name" value="GlmU-like"/>
</dbReference>
<feature type="non-terminal residue" evidence="5">
    <location>
        <position position="54"/>
    </location>
</feature>
<dbReference type="InterPro" id="IPR029044">
    <property type="entry name" value="Nucleotide-diphossugar_trans"/>
</dbReference>
<accession>X1F282</accession>
<evidence type="ECO:0000256" key="1">
    <source>
        <dbReference type="ARBA" id="ARBA00022679"/>
    </source>
</evidence>
<dbReference type="PANTHER" id="PTHR43584:SF8">
    <property type="entry name" value="N-ACETYLMURAMATE ALPHA-1-PHOSPHATE URIDYLYLTRANSFERASE"/>
    <property type="match status" value="1"/>
</dbReference>
<reference evidence="5" key="1">
    <citation type="journal article" date="2014" name="Front. Microbiol.">
        <title>High frequency of phylogenetically diverse reductive dehalogenase-homologous genes in deep subseafloor sedimentary metagenomes.</title>
        <authorList>
            <person name="Kawai M."/>
            <person name="Futagami T."/>
            <person name="Toyoda A."/>
            <person name="Takaki Y."/>
            <person name="Nishi S."/>
            <person name="Hori S."/>
            <person name="Arai W."/>
            <person name="Tsubouchi T."/>
            <person name="Morono Y."/>
            <person name="Uchiyama I."/>
            <person name="Ito T."/>
            <person name="Fujiyama A."/>
            <person name="Inagaki F."/>
            <person name="Takami H."/>
        </authorList>
    </citation>
    <scope>NUCLEOTIDE SEQUENCE</scope>
    <source>
        <strain evidence="5">Expedition CK06-06</strain>
    </source>
</reference>
<dbReference type="Pfam" id="PF00483">
    <property type="entry name" value="NTP_transferase"/>
    <property type="match status" value="1"/>
</dbReference>
<dbReference type="AlphaFoldDB" id="X1F282"/>
<dbReference type="SUPFAM" id="SSF53448">
    <property type="entry name" value="Nucleotide-diphospho-sugar transferases"/>
    <property type="match status" value="1"/>
</dbReference>